<proteinExistence type="predicted"/>
<evidence type="ECO:0000313" key="3">
    <source>
        <dbReference type="Proteomes" id="UP001144050"/>
    </source>
</evidence>
<reference evidence="2" key="1">
    <citation type="submission" date="2021-09" db="EMBL/GenBank/DDBJ databases">
        <title>Genomic analysis of Ralstonia spp.</title>
        <authorList>
            <person name="Aburjaile F."/>
            <person name="Ariute J.C."/>
            <person name="Pais A.K.L."/>
            <person name="Albuquerque G.M.R."/>
            <person name="Silva A.M.F."/>
            <person name="Brenig B."/>
            <person name="Azevedo V."/>
            <person name="Matiuzzi M."/>
            <person name="Ramos R."/>
            <person name="Goes-Neto A."/>
            <person name="Soares S."/>
            <person name="Iseppon A.M.B."/>
            <person name="Souza E."/>
            <person name="Gama M."/>
        </authorList>
    </citation>
    <scope>NUCLEOTIDE SEQUENCE</scope>
    <source>
        <strain evidence="2">CCRMRs91</strain>
    </source>
</reference>
<dbReference type="EMBL" id="JAIVFG010000017">
    <property type="protein sequence ID" value="MDB0571464.1"/>
    <property type="molecule type" value="Genomic_DNA"/>
</dbReference>
<dbReference type="RefSeq" id="WP_247546606.1">
    <property type="nucleotide sequence ID" value="NZ_JAIVFG010000017.1"/>
</dbReference>
<evidence type="ECO:0000256" key="1">
    <source>
        <dbReference type="SAM" id="MobiDB-lite"/>
    </source>
</evidence>
<evidence type="ECO:0000313" key="2">
    <source>
        <dbReference type="EMBL" id="MDB0571464.1"/>
    </source>
</evidence>
<feature type="region of interest" description="Disordered" evidence="1">
    <location>
        <begin position="1"/>
        <end position="29"/>
    </location>
</feature>
<organism evidence="2 3">
    <name type="scientific">Ralstonia solanacearum</name>
    <name type="common">Pseudomonas solanacearum</name>
    <dbReference type="NCBI Taxonomy" id="305"/>
    <lineage>
        <taxon>Bacteria</taxon>
        <taxon>Pseudomonadati</taxon>
        <taxon>Pseudomonadota</taxon>
        <taxon>Betaproteobacteria</taxon>
        <taxon>Burkholderiales</taxon>
        <taxon>Burkholderiaceae</taxon>
        <taxon>Ralstonia</taxon>
        <taxon>Ralstonia solanacearum species complex</taxon>
    </lineage>
</organism>
<accession>A0AAW5ZNB3</accession>
<dbReference type="AlphaFoldDB" id="A0AAW5ZNB3"/>
<sequence length="86" mass="9846">MGQADLKPHDFTRHDRHQSTHEPNGRAGAFDCTCRLGVPFTARNDVLLRKQRFHPITCQSDDFMMAPLLHTVDDVQGNRPHPLRIC</sequence>
<gene>
    <name evidence="2" type="ORF">LBW59_11855</name>
</gene>
<protein>
    <submittedName>
        <fullName evidence="2">Uncharacterized protein</fullName>
    </submittedName>
</protein>
<name>A0AAW5ZNB3_RALSL</name>
<comment type="caution">
    <text evidence="2">The sequence shown here is derived from an EMBL/GenBank/DDBJ whole genome shotgun (WGS) entry which is preliminary data.</text>
</comment>
<dbReference type="Proteomes" id="UP001144050">
    <property type="component" value="Unassembled WGS sequence"/>
</dbReference>
<feature type="compositionally biased region" description="Basic and acidic residues" evidence="1">
    <location>
        <begin position="1"/>
        <end position="24"/>
    </location>
</feature>